<dbReference type="Proteomes" id="UP000015100">
    <property type="component" value="Unassembled WGS sequence"/>
</dbReference>
<feature type="compositionally biased region" description="Basic and acidic residues" evidence="6">
    <location>
        <begin position="151"/>
        <end position="174"/>
    </location>
</feature>
<feature type="region of interest" description="Disordered" evidence="6">
    <location>
        <begin position="124"/>
        <end position="246"/>
    </location>
</feature>
<dbReference type="GO" id="GO:0005524">
    <property type="term" value="F:ATP binding"/>
    <property type="evidence" value="ECO:0007669"/>
    <property type="project" value="UniProtKB-UniRule"/>
</dbReference>
<feature type="compositionally biased region" description="Basic and acidic residues" evidence="6">
    <location>
        <begin position="191"/>
        <end position="211"/>
    </location>
</feature>
<feature type="region of interest" description="Disordered" evidence="6">
    <location>
        <begin position="319"/>
        <end position="350"/>
    </location>
</feature>
<dbReference type="AlphaFoldDB" id="S8AB01"/>
<sequence length="744" mass="83503">MRSASALVRRSRQSNGVSRPSQLLLPSQTLSPSGSVLHDICYSCLAKLRFAQGRPHGSHVPVAGYAAAFHSSAISYAGMRTKPKSVKNFRKAVEGNRALKELVQKPSRMVLSAKVGRGISAVRDKKTRLEDRRPEPAIDTGGGMNRRVFKLRSDDKQQYSRDLERRRREQKETASRPSPSPFEQRPAAGPRAERSFAGKLPQDRPKSDRRAAAAAPEANNYAGAGRRLASRQADADSDKKYTRPPVRRFAQMKHIASLDHVSSKTREVTHAAEERFGFFETFDLLPQTLEALQKDALDGLENMTPTPVQSLVIPQLLDKNPAPPLRPLPSHLLKPKRGQSPAVDNSQEGSRHSFETYLIAAETGSGKTLSYVLPLMDTLKRREVHQKEQEALKEQQMAEVLQSKRWMFDIDSPPVTQDTSIGKPFAVILVPTSELVFQVGTLLKKLSYIIKMRTEMVSKDFTGKVIRERLFGRKTPDIIVGTPFMIDRITEANPQMLHRTSHIIVDEADSLFDRSFSPLTGAIIPRAVNLEKLILCSATIPKSLDTYIRRKYPECHRLVTANLHAIPRRVQLQVIEAERDPYRGNKPLACAHILGNIAKDSTEPGYKKRVVVFVNERETTAEVTAYLQEKGFDAVEINRDSDSRSILESFTGEKEAAEETEEERRGAMKVLVTTDLASRGVDTKTVKNVILYDVPYTSIDFIHRLGRTGRMGRRGRAWVLVDKDSNQEYVKEVRKTMFLGQALI</sequence>
<dbReference type="InterPro" id="IPR011545">
    <property type="entry name" value="DEAD/DEAH_box_helicase_dom"/>
</dbReference>
<evidence type="ECO:0000259" key="8">
    <source>
        <dbReference type="PROSITE" id="PS51194"/>
    </source>
</evidence>
<organism evidence="9 10">
    <name type="scientific">Dactylellina haptotyla (strain CBS 200.50)</name>
    <name type="common">Nematode-trapping fungus</name>
    <name type="synonym">Monacrosporium haptotylum</name>
    <dbReference type="NCBI Taxonomy" id="1284197"/>
    <lineage>
        <taxon>Eukaryota</taxon>
        <taxon>Fungi</taxon>
        <taxon>Dikarya</taxon>
        <taxon>Ascomycota</taxon>
        <taxon>Pezizomycotina</taxon>
        <taxon>Orbiliomycetes</taxon>
        <taxon>Orbiliales</taxon>
        <taxon>Orbiliaceae</taxon>
        <taxon>Dactylellina</taxon>
    </lineage>
</organism>
<dbReference type="GO" id="GO:0003724">
    <property type="term" value="F:RNA helicase activity"/>
    <property type="evidence" value="ECO:0007669"/>
    <property type="project" value="UniProtKB-EC"/>
</dbReference>
<feature type="region of interest" description="Disordered" evidence="6">
    <location>
        <begin position="1"/>
        <end position="20"/>
    </location>
</feature>
<feature type="domain" description="Helicase ATP-binding" evidence="7">
    <location>
        <begin position="348"/>
        <end position="558"/>
    </location>
</feature>
<dbReference type="OrthoDB" id="10256233at2759"/>
<evidence type="ECO:0000313" key="10">
    <source>
        <dbReference type="Proteomes" id="UP000015100"/>
    </source>
</evidence>
<dbReference type="HOGENOM" id="CLU_003041_18_0_1"/>
<dbReference type="SMART" id="SM00487">
    <property type="entry name" value="DEXDc"/>
    <property type="match status" value="1"/>
</dbReference>
<dbReference type="eggNOG" id="KOG0335">
    <property type="taxonomic scope" value="Eukaryota"/>
</dbReference>
<evidence type="ECO:0000256" key="4">
    <source>
        <dbReference type="ARBA" id="ARBA00022884"/>
    </source>
</evidence>
<keyword evidence="2 5" id="KW-0378">Hydrolase</keyword>
<dbReference type="InterPro" id="IPR027417">
    <property type="entry name" value="P-loop_NTPase"/>
</dbReference>
<comment type="catalytic activity">
    <reaction evidence="5">
        <text>ATP + H2O = ADP + phosphate + H(+)</text>
        <dbReference type="Rhea" id="RHEA:13065"/>
        <dbReference type="ChEBI" id="CHEBI:15377"/>
        <dbReference type="ChEBI" id="CHEBI:15378"/>
        <dbReference type="ChEBI" id="CHEBI:30616"/>
        <dbReference type="ChEBI" id="CHEBI:43474"/>
        <dbReference type="ChEBI" id="CHEBI:456216"/>
        <dbReference type="EC" id="3.6.4.13"/>
    </reaction>
</comment>
<reference evidence="9 10" key="1">
    <citation type="journal article" date="2013" name="PLoS Genet.">
        <title>Genomic mechanisms accounting for the adaptation to parasitism in nematode-trapping fungi.</title>
        <authorList>
            <person name="Meerupati T."/>
            <person name="Andersson K.M."/>
            <person name="Friman E."/>
            <person name="Kumar D."/>
            <person name="Tunlid A."/>
            <person name="Ahren D."/>
        </authorList>
    </citation>
    <scope>NUCLEOTIDE SEQUENCE [LARGE SCALE GENOMIC DNA]</scope>
    <source>
        <strain evidence="9 10">CBS 200.50</strain>
    </source>
</reference>
<dbReference type="Pfam" id="PF00270">
    <property type="entry name" value="DEAD"/>
    <property type="match status" value="1"/>
</dbReference>
<keyword evidence="1 5" id="KW-0547">Nucleotide-binding</keyword>
<comment type="domain">
    <text evidence="5">The Q motif is unique to and characteristic of the DEAD box family of RNA helicases and controls ATP binding and hydrolysis.</text>
</comment>
<evidence type="ECO:0000256" key="1">
    <source>
        <dbReference type="ARBA" id="ARBA00022741"/>
    </source>
</evidence>
<evidence type="ECO:0000256" key="6">
    <source>
        <dbReference type="SAM" id="MobiDB-lite"/>
    </source>
</evidence>
<evidence type="ECO:0000313" key="9">
    <source>
        <dbReference type="EMBL" id="EPS38266.1"/>
    </source>
</evidence>
<dbReference type="GO" id="GO:0016787">
    <property type="term" value="F:hydrolase activity"/>
    <property type="evidence" value="ECO:0007669"/>
    <property type="project" value="UniProtKB-KW"/>
</dbReference>
<evidence type="ECO:0000256" key="5">
    <source>
        <dbReference type="RuleBase" id="RU365068"/>
    </source>
</evidence>
<dbReference type="Pfam" id="PF00271">
    <property type="entry name" value="Helicase_C"/>
    <property type="match status" value="1"/>
</dbReference>
<feature type="compositionally biased region" description="Low complexity" evidence="6">
    <location>
        <begin position="212"/>
        <end position="225"/>
    </location>
</feature>
<evidence type="ECO:0000256" key="2">
    <source>
        <dbReference type="ARBA" id="ARBA00022801"/>
    </source>
</evidence>
<accession>S8AB01</accession>
<comment type="similarity">
    <text evidence="5">Belongs to the DEAD box helicase family.</text>
</comment>
<protein>
    <recommendedName>
        <fullName evidence="5">ATP-dependent RNA helicase</fullName>
        <ecNumber evidence="5">3.6.4.13</ecNumber>
    </recommendedName>
</protein>
<feature type="domain" description="Helicase C-terminal" evidence="8">
    <location>
        <begin position="589"/>
        <end position="744"/>
    </location>
</feature>
<dbReference type="InterPro" id="IPR014001">
    <property type="entry name" value="Helicase_ATP-bd"/>
</dbReference>
<keyword evidence="5" id="KW-0347">Helicase</keyword>
<dbReference type="STRING" id="1284197.S8AB01"/>
<keyword evidence="10" id="KW-1185">Reference proteome</keyword>
<dbReference type="SUPFAM" id="SSF52540">
    <property type="entry name" value="P-loop containing nucleoside triphosphate hydrolases"/>
    <property type="match status" value="1"/>
</dbReference>
<keyword evidence="3 5" id="KW-0067">ATP-binding</keyword>
<proteinExistence type="inferred from homology"/>
<dbReference type="OMA" id="HSTIDFI"/>
<feature type="compositionally biased region" description="Basic and acidic residues" evidence="6">
    <location>
        <begin position="124"/>
        <end position="136"/>
    </location>
</feature>
<reference evidence="10" key="2">
    <citation type="submission" date="2013-04" db="EMBL/GenBank/DDBJ databases">
        <title>Genomic mechanisms accounting for the adaptation to parasitism in nematode-trapping fungi.</title>
        <authorList>
            <person name="Ahren D.G."/>
        </authorList>
    </citation>
    <scope>NUCLEOTIDE SEQUENCE [LARGE SCALE GENOMIC DNA]</scope>
    <source>
        <strain evidence="10">CBS 200.50</strain>
    </source>
</reference>
<dbReference type="EMBL" id="AQGS01000575">
    <property type="protein sequence ID" value="EPS38266.1"/>
    <property type="molecule type" value="Genomic_DNA"/>
</dbReference>
<evidence type="ECO:0000259" key="7">
    <source>
        <dbReference type="PROSITE" id="PS51192"/>
    </source>
</evidence>
<dbReference type="InterPro" id="IPR001650">
    <property type="entry name" value="Helicase_C-like"/>
</dbReference>
<dbReference type="Gene3D" id="3.40.50.300">
    <property type="entry name" value="P-loop containing nucleotide triphosphate hydrolases"/>
    <property type="match status" value="2"/>
</dbReference>
<dbReference type="PANTHER" id="PTHR24031">
    <property type="entry name" value="RNA HELICASE"/>
    <property type="match status" value="1"/>
</dbReference>
<comment type="function">
    <text evidence="5">RNA helicase.</text>
</comment>
<dbReference type="EC" id="3.6.4.13" evidence="5"/>
<dbReference type="GO" id="GO:0003723">
    <property type="term" value="F:RNA binding"/>
    <property type="evidence" value="ECO:0007669"/>
    <property type="project" value="UniProtKB-UniRule"/>
</dbReference>
<keyword evidence="4 5" id="KW-0694">RNA-binding</keyword>
<dbReference type="PROSITE" id="PS51194">
    <property type="entry name" value="HELICASE_CTER"/>
    <property type="match status" value="1"/>
</dbReference>
<dbReference type="PROSITE" id="PS51192">
    <property type="entry name" value="HELICASE_ATP_BIND_1"/>
    <property type="match status" value="1"/>
</dbReference>
<evidence type="ECO:0000256" key="3">
    <source>
        <dbReference type="ARBA" id="ARBA00022840"/>
    </source>
</evidence>
<dbReference type="SMART" id="SM00490">
    <property type="entry name" value="HELICc"/>
    <property type="match status" value="1"/>
</dbReference>
<name>S8AB01_DACHA</name>
<comment type="caution">
    <text evidence="9">The sequence shown here is derived from an EMBL/GenBank/DDBJ whole genome shotgun (WGS) entry which is preliminary data.</text>
</comment>
<gene>
    <name evidence="9" type="ORF">H072_7985</name>
</gene>